<dbReference type="Proteomes" id="UP001443914">
    <property type="component" value="Unassembled WGS sequence"/>
</dbReference>
<evidence type="ECO:0000313" key="4">
    <source>
        <dbReference type="EMBL" id="KAK9705072.1"/>
    </source>
</evidence>
<name>A0AAW1JLD2_SAPOF</name>
<dbReference type="EMBL" id="JBDFQZ010000007">
    <property type="protein sequence ID" value="KAK9705072.1"/>
    <property type="molecule type" value="Genomic_DNA"/>
</dbReference>
<dbReference type="GO" id="GO:0010468">
    <property type="term" value="P:regulation of gene expression"/>
    <property type="evidence" value="ECO:0007669"/>
    <property type="project" value="TreeGrafter"/>
</dbReference>
<comment type="caution">
    <text evidence="4">The sequence shown here is derived from an EMBL/GenBank/DDBJ whole genome shotgun (WGS) entry which is preliminary data.</text>
</comment>
<feature type="domain" description="LOB" evidence="3">
    <location>
        <begin position="3"/>
        <end position="109"/>
    </location>
</feature>
<evidence type="ECO:0000259" key="3">
    <source>
        <dbReference type="PROSITE" id="PS50891"/>
    </source>
</evidence>
<proteinExistence type="inferred from homology"/>
<sequence length="210" mass="22844">MRTSCNGCRVLRKGCSDDCVIRPCLNWIKSSDAQAHATVFLAKFYGRAGLLNLLNAGPDHLRPAIFQSLLYEACGRVVDPVYGSVGLLYSGQWHNCQLAVDAVLKGQPVMQIPPTSSPSNGVPAQPVILPPLQLYDIRHMSAPSQTRSRNRRTPRVPVLESDRVSFNEEDDNGNQSMFSAETSTEGSVAGHVGDSELGLELSLGLFNKYA</sequence>
<keyword evidence="5" id="KW-1185">Reference proteome</keyword>
<accession>A0AAW1JLD2</accession>
<feature type="region of interest" description="Disordered" evidence="2">
    <location>
        <begin position="141"/>
        <end position="191"/>
    </location>
</feature>
<reference evidence="4" key="1">
    <citation type="submission" date="2024-03" db="EMBL/GenBank/DDBJ databases">
        <title>WGS assembly of Saponaria officinalis var. Norfolk2.</title>
        <authorList>
            <person name="Jenkins J."/>
            <person name="Shu S."/>
            <person name="Grimwood J."/>
            <person name="Barry K."/>
            <person name="Goodstein D."/>
            <person name="Schmutz J."/>
            <person name="Leebens-Mack J."/>
            <person name="Osbourn A."/>
        </authorList>
    </citation>
    <scope>NUCLEOTIDE SEQUENCE [LARGE SCALE GENOMIC DNA]</scope>
    <source>
        <strain evidence="4">JIC</strain>
    </source>
</reference>
<dbReference type="Pfam" id="PF03195">
    <property type="entry name" value="LOB"/>
    <property type="match status" value="1"/>
</dbReference>
<evidence type="ECO:0000313" key="5">
    <source>
        <dbReference type="Proteomes" id="UP001443914"/>
    </source>
</evidence>
<dbReference type="PANTHER" id="PTHR31304:SF64">
    <property type="entry name" value="LOB DOMAIN-CONTAINING PROTEIN 42"/>
    <property type="match status" value="1"/>
</dbReference>
<feature type="compositionally biased region" description="Polar residues" evidence="2">
    <location>
        <begin position="173"/>
        <end position="186"/>
    </location>
</feature>
<evidence type="ECO:0000256" key="2">
    <source>
        <dbReference type="SAM" id="MobiDB-lite"/>
    </source>
</evidence>
<comment type="similarity">
    <text evidence="1">Belongs to the LOB domain-containing protein family.</text>
</comment>
<dbReference type="PROSITE" id="PS50891">
    <property type="entry name" value="LOB"/>
    <property type="match status" value="1"/>
</dbReference>
<dbReference type="InterPro" id="IPR004883">
    <property type="entry name" value="LOB"/>
</dbReference>
<protein>
    <recommendedName>
        <fullName evidence="3">LOB domain-containing protein</fullName>
    </recommendedName>
</protein>
<gene>
    <name evidence="4" type="ORF">RND81_07G031800</name>
</gene>
<dbReference type="AlphaFoldDB" id="A0AAW1JLD2"/>
<organism evidence="4 5">
    <name type="scientific">Saponaria officinalis</name>
    <name type="common">Common soapwort</name>
    <name type="synonym">Lychnis saponaria</name>
    <dbReference type="NCBI Taxonomy" id="3572"/>
    <lineage>
        <taxon>Eukaryota</taxon>
        <taxon>Viridiplantae</taxon>
        <taxon>Streptophyta</taxon>
        <taxon>Embryophyta</taxon>
        <taxon>Tracheophyta</taxon>
        <taxon>Spermatophyta</taxon>
        <taxon>Magnoliopsida</taxon>
        <taxon>eudicotyledons</taxon>
        <taxon>Gunneridae</taxon>
        <taxon>Pentapetalae</taxon>
        <taxon>Caryophyllales</taxon>
        <taxon>Caryophyllaceae</taxon>
        <taxon>Caryophylleae</taxon>
        <taxon>Saponaria</taxon>
    </lineage>
</organism>
<dbReference type="PANTHER" id="PTHR31304">
    <property type="entry name" value="LOB DOMAIN-CONTAINING PROTEIN 38"/>
    <property type="match status" value="1"/>
</dbReference>
<evidence type="ECO:0000256" key="1">
    <source>
        <dbReference type="ARBA" id="ARBA00005474"/>
    </source>
</evidence>